<name>A0A0A9CVS7_ARUDO</name>
<protein>
    <submittedName>
        <fullName evidence="1">Uncharacterized protein</fullName>
    </submittedName>
</protein>
<evidence type="ECO:0000313" key="1">
    <source>
        <dbReference type="EMBL" id="JAD79676.1"/>
    </source>
</evidence>
<reference evidence="1" key="1">
    <citation type="submission" date="2014-09" db="EMBL/GenBank/DDBJ databases">
        <authorList>
            <person name="Magalhaes I.L.F."/>
            <person name="Oliveira U."/>
            <person name="Santos F.R."/>
            <person name="Vidigal T.H.D.A."/>
            <person name="Brescovit A.D."/>
            <person name="Santos A.J."/>
        </authorList>
    </citation>
    <scope>NUCLEOTIDE SEQUENCE</scope>
    <source>
        <tissue evidence="1">Shoot tissue taken approximately 20 cm above the soil surface</tissue>
    </source>
</reference>
<accession>A0A0A9CVS7</accession>
<dbReference type="AlphaFoldDB" id="A0A0A9CVS7"/>
<reference evidence="1" key="2">
    <citation type="journal article" date="2015" name="Data Brief">
        <title>Shoot transcriptome of the giant reed, Arundo donax.</title>
        <authorList>
            <person name="Barrero R.A."/>
            <person name="Guerrero F.D."/>
            <person name="Moolhuijzen P."/>
            <person name="Goolsby J.A."/>
            <person name="Tidwell J."/>
            <person name="Bellgard S.E."/>
            <person name="Bellgard M.I."/>
        </authorList>
    </citation>
    <scope>NUCLEOTIDE SEQUENCE</scope>
    <source>
        <tissue evidence="1">Shoot tissue taken approximately 20 cm above the soil surface</tissue>
    </source>
</reference>
<organism evidence="1">
    <name type="scientific">Arundo donax</name>
    <name type="common">Giant reed</name>
    <name type="synonym">Donax arundinaceus</name>
    <dbReference type="NCBI Taxonomy" id="35708"/>
    <lineage>
        <taxon>Eukaryota</taxon>
        <taxon>Viridiplantae</taxon>
        <taxon>Streptophyta</taxon>
        <taxon>Embryophyta</taxon>
        <taxon>Tracheophyta</taxon>
        <taxon>Spermatophyta</taxon>
        <taxon>Magnoliopsida</taxon>
        <taxon>Liliopsida</taxon>
        <taxon>Poales</taxon>
        <taxon>Poaceae</taxon>
        <taxon>PACMAD clade</taxon>
        <taxon>Arundinoideae</taxon>
        <taxon>Arundineae</taxon>
        <taxon>Arundo</taxon>
    </lineage>
</organism>
<proteinExistence type="predicted"/>
<dbReference type="EMBL" id="GBRH01218219">
    <property type="protein sequence ID" value="JAD79676.1"/>
    <property type="molecule type" value="Transcribed_RNA"/>
</dbReference>
<sequence>MRVALKTDWLNWDGKLSCQNPLLYPVWWNLSACRLIRDVVEFASSEVGTAHKFVSFKFAWQLPQTPLRESALSCVDEVLPLISYT</sequence>